<protein>
    <submittedName>
        <fullName evidence="1">Uncharacterized protein</fullName>
    </submittedName>
</protein>
<name>A0A819KSW5_9BILA</name>
<organism evidence="1 2">
    <name type="scientific">Rotaria sordida</name>
    <dbReference type="NCBI Taxonomy" id="392033"/>
    <lineage>
        <taxon>Eukaryota</taxon>
        <taxon>Metazoa</taxon>
        <taxon>Spiralia</taxon>
        <taxon>Gnathifera</taxon>
        <taxon>Rotifera</taxon>
        <taxon>Eurotatoria</taxon>
        <taxon>Bdelloidea</taxon>
        <taxon>Philodinida</taxon>
        <taxon>Philodinidae</taxon>
        <taxon>Rotaria</taxon>
    </lineage>
</organism>
<dbReference type="EMBL" id="CAJOBD010003495">
    <property type="protein sequence ID" value="CAF3951636.1"/>
    <property type="molecule type" value="Genomic_DNA"/>
</dbReference>
<proteinExistence type="predicted"/>
<accession>A0A819KSW5</accession>
<comment type="caution">
    <text evidence="1">The sequence shown here is derived from an EMBL/GenBank/DDBJ whole genome shotgun (WGS) entry which is preliminary data.</text>
</comment>
<gene>
    <name evidence="1" type="ORF">JBS370_LOCUS23567</name>
</gene>
<evidence type="ECO:0000313" key="1">
    <source>
        <dbReference type="EMBL" id="CAF3951636.1"/>
    </source>
</evidence>
<reference evidence="1" key="1">
    <citation type="submission" date="2021-02" db="EMBL/GenBank/DDBJ databases">
        <authorList>
            <person name="Nowell W R."/>
        </authorList>
    </citation>
    <scope>NUCLEOTIDE SEQUENCE</scope>
</reference>
<evidence type="ECO:0000313" key="2">
    <source>
        <dbReference type="Proteomes" id="UP000663836"/>
    </source>
</evidence>
<dbReference type="Proteomes" id="UP000663836">
    <property type="component" value="Unassembled WGS sequence"/>
</dbReference>
<dbReference type="AlphaFoldDB" id="A0A819KSW5"/>
<sequence>MINSSNEFSKSMKIIFTIILYYDDLITLKRAISHVSTLGEIYHLEIDEEVSSLLKRKNQITKVYLKKMIQIEEINFLIELCPQMAYLNEDFLNNINTELVVRFVLMKINIEHNHQLRLLCVHVRAIDDEMIEKLHKMIYFEQLLTNYTIKRISDDMYLQ</sequence>